<dbReference type="PANTHER" id="PTHR30026">
    <property type="entry name" value="OUTER MEMBRANE PROTEIN TOLC"/>
    <property type="match status" value="1"/>
</dbReference>
<dbReference type="PANTHER" id="PTHR30026:SF20">
    <property type="entry name" value="OUTER MEMBRANE PROTEIN TOLC"/>
    <property type="match status" value="1"/>
</dbReference>
<evidence type="ECO:0000256" key="8">
    <source>
        <dbReference type="SAM" id="Coils"/>
    </source>
</evidence>
<feature type="coiled-coil region" evidence="8">
    <location>
        <begin position="264"/>
        <end position="298"/>
    </location>
</feature>
<comment type="similarity">
    <text evidence="2">Belongs to the outer membrane factor (OMF) (TC 1.B.17) family.</text>
</comment>
<evidence type="ECO:0000313" key="10">
    <source>
        <dbReference type="Proteomes" id="UP001165308"/>
    </source>
</evidence>
<dbReference type="InterPro" id="IPR003423">
    <property type="entry name" value="OMP_efflux"/>
</dbReference>
<dbReference type="EMBL" id="JAMJPJ010000006">
    <property type="protein sequence ID" value="MCL7929582.1"/>
    <property type="molecule type" value="Genomic_DNA"/>
</dbReference>
<name>A0ABT0SP72_9GAMM</name>
<dbReference type="Proteomes" id="UP001165308">
    <property type="component" value="Unassembled WGS sequence"/>
</dbReference>
<keyword evidence="4" id="KW-1134">Transmembrane beta strand</keyword>
<dbReference type="InterPro" id="IPR010130">
    <property type="entry name" value="T1SS_OMP_TolC"/>
</dbReference>
<dbReference type="InterPro" id="IPR051906">
    <property type="entry name" value="TolC-like"/>
</dbReference>
<dbReference type="Gene3D" id="1.20.1600.10">
    <property type="entry name" value="Outer membrane efflux proteins (OEP)"/>
    <property type="match status" value="1"/>
</dbReference>
<keyword evidence="3" id="KW-0813">Transport</keyword>
<comment type="subcellular location">
    <subcellularLocation>
        <location evidence="1">Cell outer membrane</location>
    </subcellularLocation>
</comment>
<proteinExistence type="inferred from homology"/>
<reference evidence="9" key="1">
    <citation type="submission" date="2022-05" db="EMBL/GenBank/DDBJ databases">
        <title>Halomonas geminus sp. nov. and Halomonas llamarensis sp. nov. isolated from high-altitude salars of the Atacama Desert.</title>
        <authorList>
            <person name="Hintersatz C."/>
            <person name="Rojas L.A."/>
            <person name="Wei T.-S."/>
            <person name="Kutschke S."/>
            <person name="Lehmann F."/>
            <person name="Jain R."/>
            <person name="Pollmann K."/>
        </authorList>
    </citation>
    <scope>NUCLEOTIDE SEQUENCE</scope>
    <source>
        <strain evidence="9">ATCHA</strain>
    </source>
</reference>
<evidence type="ECO:0000313" key="9">
    <source>
        <dbReference type="EMBL" id="MCL7929582.1"/>
    </source>
</evidence>
<evidence type="ECO:0000256" key="2">
    <source>
        <dbReference type="ARBA" id="ARBA00007613"/>
    </source>
</evidence>
<dbReference type="Pfam" id="PF02321">
    <property type="entry name" value="OEP"/>
    <property type="match status" value="2"/>
</dbReference>
<evidence type="ECO:0000256" key="7">
    <source>
        <dbReference type="ARBA" id="ARBA00023237"/>
    </source>
</evidence>
<keyword evidence="6" id="KW-0472">Membrane</keyword>
<protein>
    <submittedName>
        <fullName evidence="9">TolC family outer membrane protein</fullName>
    </submittedName>
</protein>
<keyword evidence="5" id="KW-0812">Transmembrane</keyword>
<dbReference type="SUPFAM" id="SSF56954">
    <property type="entry name" value="Outer membrane efflux proteins (OEP)"/>
    <property type="match status" value="1"/>
</dbReference>
<gene>
    <name evidence="9" type="ORF">M8006_06195</name>
</gene>
<organism evidence="9 10">
    <name type="scientific">Halomonas llamarensis</name>
    <dbReference type="NCBI Taxonomy" id="2945104"/>
    <lineage>
        <taxon>Bacteria</taxon>
        <taxon>Pseudomonadati</taxon>
        <taxon>Pseudomonadota</taxon>
        <taxon>Gammaproteobacteria</taxon>
        <taxon>Oceanospirillales</taxon>
        <taxon>Halomonadaceae</taxon>
        <taxon>Halomonas</taxon>
    </lineage>
</organism>
<keyword evidence="8" id="KW-0175">Coiled coil</keyword>
<dbReference type="RefSeq" id="WP_250080589.1">
    <property type="nucleotide sequence ID" value="NZ_JAMJPJ010000006.1"/>
</dbReference>
<evidence type="ECO:0000256" key="5">
    <source>
        <dbReference type="ARBA" id="ARBA00022692"/>
    </source>
</evidence>
<dbReference type="NCBIfam" id="TIGR01844">
    <property type="entry name" value="type_I_sec_TolC"/>
    <property type="match status" value="1"/>
</dbReference>
<evidence type="ECO:0000256" key="6">
    <source>
        <dbReference type="ARBA" id="ARBA00023136"/>
    </source>
</evidence>
<accession>A0ABT0SP72</accession>
<keyword evidence="7" id="KW-0998">Cell outer membrane</keyword>
<evidence type="ECO:0000256" key="4">
    <source>
        <dbReference type="ARBA" id="ARBA00022452"/>
    </source>
</evidence>
<keyword evidence="10" id="KW-1185">Reference proteome</keyword>
<evidence type="ECO:0000256" key="3">
    <source>
        <dbReference type="ARBA" id="ARBA00022448"/>
    </source>
</evidence>
<sequence length="532" mass="58403">MPRYISSPDESGSYGWANLVGAHFIARMKPSSPDKSGSNVRANLVGAQFIARTLLAPLALAIALAAPAYAQDDVPAGDDAMAEFDALDDAGVEKTQLPSLPELFARALDNDAELTRQRFELEATREERPLARSQLLPQISASGGYLWQDSTNVQTDPDGFGLDQPASRPGEFDEHYWRLQLQQPLFSLERWRKLSVADAQISAAEIQLAVVERDLALSVSEAYVQAYLASQRLGLLTSQEESLALQVRQASRAYDLGVGNRVDLLEAQSRLDQAIADAVEAENELDNALSELERLTGTRPDMRGLAVGELAEVALQREWGKPATWIERTGQNLDVQLAREEQSVTEADTSTRRAGYYPELNLNLSYSDRDSDDRLRTSEDYTATVEMSVPIYRGGYTNASVRQGEARIKAGQASVDNERNLAVQEVRTRLRSLNGGIRRLEALAQAIESSQLFLDAAERGEQFGLRDMVDVLDARASLYDQRINYVDTLGNYALDRLALQSAVGGLESQDLADTMQLLASMTANVSAPTVAE</sequence>
<comment type="caution">
    <text evidence="9">The sequence shown here is derived from an EMBL/GenBank/DDBJ whole genome shotgun (WGS) entry which is preliminary data.</text>
</comment>
<evidence type="ECO:0000256" key="1">
    <source>
        <dbReference type="ARBA" id="ARBA00004442"/>
    </source>
</evidence>